<reference evidence="1" key="1">
    <citation type="journal article" date="2015" name="Nature">
        <title>Complex archaea that bridge the gap between prokaryotes and eukaryotes.</title>
        <authorList>
            <person name="Spang A."/>
            <person name="Saw J.H."/>
            <person name="Jorgensen S.L."/>
            <person name="Zaremba-Niedzwiedzka K."/>
            <person name="Martijn J."/>
            <person name="Lind A.E."/>
            <person name="van Eijk R."/>
            <person name="Schleper C."/>
            <person name="Guy L."/>
            <person name="Ettema T.J."/>
        </authorList>
    </citation>
    <scope>NUCLEOTIDE SEQUENCE</scope>
</reference>
<dbReference type="EMBL" id="LAZR01052507">
    <property type="protein sequence ID" value="KKK82791.1"/>
    <property type="molecule type" value="Genomic_DNA"/>
</dbReference>
<gene>
    <name evidence="1" type="ORF">LCGC14_2799830</name>
</gene>
<accession>A0A0F9BEE2</accession>
<comment type="caution">
    <text evidence="1">The sequence shown here is derived from an EMBL/GenBank/DDBJ whole genome shotgun (WGS) entry which is preliminary data.</text>
</comment>
<protein>
    <submittedName>
        <fullName evidence="1">Uncharacterized protein</fullName>
    </submittedName>
</protein>
<evidence type="ECO:0000313" key="1">
    <source>
        <dbReference type="EMBL" id="KKK82791.1"/>
    </source>
</evidence>
<organism evidence="1">
    <name type="scientific">marine sediment metagenome</name>
    <dbReference type="NCBI Taxonomy" id="412755"/>
    <lineage>
        <taxon>unclassified sequences</taxon>
        <taxon>metagenomes</taxon>
        <taxon>ecological metagenomes</taxon>
    </lineage>
</organism>
<proteinExistence type="predicted"/>
<dbReference type="AlphaFoldDB" id="A0A0F9BEE2"/>
<feature type="non-terminal residue" evidence="1">
    <location>
        <position position="1"/>
    </location>
</feature>
<sequence length="92" mass="10692">YREMVRVIGRRPRKYLIAMLDELLRAFKPSATRPLPDVAAVIDAERALGSVDTYQPSDTLQITDERDYSEEIAQMFRKLRERLMMEETTGAE</sequence>
<name>A0A0F9BEE2_9ZZZZ</name>